<dbReference type="GO" id="GO:0016998">
    <property type="term" value="P:cell wall macromolecule catabolic process"/>
    <property type="evidence" value="ECO:0007669"/>
    <property type="project" value="InterPro"/>
</dbReference>
<dbReference type="PANTHER" id="PTHR21666:SF270">
    <property type="entry name" value="MUREIN HYDROLASE ACTIVATOR ENVC"/>
    <property type="match status" value="1"/>
</dbReference>
<sequence>MPVPKGFVVTSGFGPRWGGYHWGTDFGRNGGSGGQPIYAVRDGLITRAGAASGFGKWITLDVDAGHGGGLYVYGHIIPEVTVGQRVMEGQRIGHINPDSSTNGGVAPHLHFEHHRYVWSQPGPDRLDPMSNVLAGARWKGETTKEEYMTTIFGVDVSEHQNGLSLVAAKDEGVSFAIIRLCDGTYRDPVFQSHLDDAESAGLLVSTYWYLRAPSEGTSIAQQVDVIDAQMGGRRDLPVWIDVESVDPQFEPGDPRYYLLTGDDVWAAKRELERRGYIVPGVYSGAWYWENMPGGEPSMNGLGYLWISSYGSNRWGSPDNLYAGDGGGNHPGWSYPLGDKHPDILQFGSNGSVASFPKGVDVNAFRGTRAELAKIFAGKSTDKEGLFMSLSKERQEDLARKIDTIHFELTERFQSRYKDADGELSTFRDTLVGYVLELDRKVEDIHANMLPAIWGNFKGIFTRKDEKQ</sequence>
<dbReference type="EMBL" id="CP021252">
    <property type="protein sequence ID" value="ART22309.1"/>
    <property type="molecule type" value="Genomic_DNA"/>
</dbReference>
<dbReference type="GO" id="GO:0004222">
    <property type="term" value="F:metalloendopeptidase activity"/>
    <property type="evidence" value="ECO:0007669"/>
    <property type="project" value="TreeGrafter"/>
</dbReference>
<protein>
    <recommendedName>
        <fullName evidence="2">M23ase beta-sheet core domain-containing protein</fullName>
    </recommendedName>
</protein>
<dbReference type="Pfam" id="PF01551">
    <property type="entry name" value="Peptidase_M23"/>
    <property type="match status" value="1"/>
</dbReference>
<dbReference type="InterPro" id="IPR050570">
    <property type="entry name" value="Cell_wall_metabolism_enzyme"/>
</dbReference>
<dbReference type="CDD" id="cd00599">
    <property type="entry name" value="GH25_muramidase"/>
    <property type="match status" value="1"/>
</dbReference>
<dbReference type="KEGG" id="cstr:CBE89_13080"/>
<dbReference type="Proteomes" id="UP000250197">
    <property type="component" value="Chromosome"/>
</dbReference>
<dbReference type="SUPFAM" id="SSF51261">
    <property type="entry name" value="Duplicated hybrid motif"/>
    <property type="match status" value="1"/>
</dbReference>
<accession>A0A2Z2J094</accession>
<evidence type="ECO:0000259" key="2">
    <source>
        <dbReference type="Pfam" id="PF01551"/>
    </source>
</evidence>
<dbReference type="InterPro" id="IPR011055">
    <property type="entry name" value="Dup_hybrid_motif"/>
</dbReference>
<dbReference type="InterPro" id="IPR017853">
    <property type="entry name" value="GH"/>
</dbReference>
<dbReference type="AlphaFoldDB" id="A0A2Z2J094"/>
<comment type="similarity">
    <text evidence="1">Belongs to the glycosyl hydrolase 25 family.</text>
</comment>
<dbReference type="CDD" id="cd12797">
    <property type="entry name" value="M23_peptidase"/>
    <property type="match status" value="1"/>
</dbReference>
<dbReference type="PANTHER" id="PTHR21666">
    <property type="entry name" value="PEPTIDASE-RELATED"/>
    <property type="match status" value="1"/>
</dbReference>
<organism evidence="3 4">
    <name type="scientific">Corynebacterium striatum</name>
    <dbReference type="NCBI Taxonomy" id="43770"/>
    <lineage>
        <taxon>Bacteria</taxon>
        <taxon>Bacillati</taxon>
        <taxon>Actinomycetota</taxon>
        <taxon>Actinomycetes</taxon>
        <taxon>Mycobacteriales</taxon>
        <taxon>Corynebacteriaceae</taxon>
        <taxon>Corynebacterium</taxon>
    </lineage>
</organism>
<gene>
    <name evidence="3" type="ORF">CBE89_13080</name>
</gene>
<dbReference type="InterPro" id="IPR016047">
    <property type="entry name" value="M23ase_b-sheet_dom"/>
</dbReference>
<evidence type="ECO:0000313" key="3">
    <source>
        <dbReference type="EMBL" id="ART22309.1"/>
    </source>
</evidence>
<dbReference type="PROSITE" id="PS51904">
    <property type="entry name" value="GLYCOSYL_HYDROL_F25_2"/>
    <property type="match status" value="1"/>
</dbReference>
<dbReference type="Gene3D" id="3.20.20.80">
    <property type="entry name" value="Glycosidases"/>
    <property type="match status" value="1"/>
</dbReference>
<evidence type="ECO:0000256" key="1">
    <source>
        <dbReference type="ARBA" id="ARBA00010646"/>
    </source>
</evidence>
<evidence type="ECO:0000313" key="4">
    <source>
        <dbReference type="Proteomes" id="UP000250197"/>
    </source>
</evidence>
<dbReference type="RefSeq" id="WP_086892287.1">
    <property type="nucleotide sequence ID" value="NZ_CP021252.1"/>
</dbReference>
<feature type="domain" description="M23ase beta-sheet core" evidence="2">
    <location>
        <begin position="20"/>
        <end position="115"/>
    </location>
</feature>
<dbReference type="GO" id="GO:0003796">
    <property type="term" value="F:lysozyme activity"/>
    <property type="evidence" value="ECO:0007669"/>
    <property type="project" value="InterPro"/>
</dbReference>
<dbReference type="GO" id="GO:0009253">
    <property type="term" value="P:peptidoglycan catabolic process"/>
    <property type="evidence" value="ECO:0007669"/>
    <property type="project" value="InterPro"/>
</dbReference>
<dbReference type="InterPro" id="IPR002053">
    <property type="entry name" value="Glyco_hydro_25"/>
</dbReference>
<reference evidence="3 4" key="1">
    <citation type="submission" date="2017-05" db="EMBL/GenBank/DDBJ databases">
        <title>Complete genome sequence of Corynebacterium striatum KC-Na-1 isolated from Neophocaena asiaeorientalis in Korea.</title>
        <authorList>
            <person name="Kim J.H."/>
            <person name="Lee K."/>
        </authorList>
    </citation>
    <scope>NUCLEOTIDE SEQUENCE [LARGE SCALE GENOMIC DNA]</scope>
    <source>
        <strain evidence="3 4">KC-Na-01</strain>
    </source>
</reference>
<dbReference type="Gene3D" id="2.70.70.10">
    <property type="entry name" value="Glucose Permease (Domain IIA)"/>
    <property type="match status" value="1"/>
</dbReference>
<name>A0A2Z2J094_CORST</name>
<proteinExistence type="inferred from homology"/>
<dbReference type="Pfam" id="PF01183">
    <property type="entry name" value="Glyco_hydro_25"/>
    <property type="match status" value="1"/>
</dbReference>
<dbReference type="SUPFAM" id="SSF51445">
    <property type="entry name" value="(Trans)glycosidases"/>
    <property type="match status" value="1"/>
</dbReference>